<dbReference type="KEGG" id="maqu:Maq22A_1p36780"/>
<organism evidence="1 2">
    <name type="scientific">Methylobacterium aquaticum</name>
    <dbReference type="NCBI Taxonomy" id="270351"/>
    <lineage>
        <taxon>Bacteria</taxon>
        <taxon>Pseudomonadati</taxon>
        <taxon>Pseudomonadota</taxon>
        <taxon>Alphaproteobacteria</taxon>
        <taxon>Hyphomicrobiales</taxon>
        <taxon>Methylobacteriaceae</taxon>
        <taxon>Methylobacterium</taxon>
    </lineage>
</organism>
<name>A0A0C6F9S6_9HYPH</name>
<evidence type="ECO:0000313" key="2">
    <source>
        <dbReference type="Proteomes" id="UP000061432"/>
    </source>
</evidence>
<dbReference type="EMBL" id="AP014705">
    <property type="protein sequence ID" value="BAQ49551.1"/>
    <property type="molecule type" value="Genomic_DNA"/>
</dbReference>
<protein>
    <submittedName>
        <fullName evidence="1">Uncharacterized protein</fullName>
    </submittedName>
</protein>
<reference evidence="2" key="2">
    <citation type="submission" date="2015-01" db="EMBL/GenBank/DDBJ databases">
        <title>Complete genome sequence of Methylobacterium aquaticum strain 22A.</title>
        <authorList>
            <person name="Tani A."/>
            <person name="Ogura Y."/>
            <person name="Hayashi T."/>
        </authorList>
    </citation>
    <scope>NUCLEOTIDE SEQUENCE [LARGE SCALE GENOMIC DNA]</scope>
    <source>
        <strain evidence="2">MA-22A</strain>
        <plasmid evidence="2">Plasmid pMaq22A_1p DNA</plasmid>
    </source>
</reference>
<accession>A0A0C6F9S6</accession>
<dbReference type="PATRIC" id="fig|270351.10.peg.6631"/>
<dbReference type="Proteomes" id="UP000061432">
    <property type="component" value="Plasmid pMaq22A_1p"/>
</dbReference>
<proteinExistence type="predicted"/>
<gene>
    <name evidence="1" type="ORF">Maq22A_1p36780</name>
</gene>
<evidence type="ECO:0000313" key="1">
    <source>
        <dbReference type="EMBL" id="BAQ49551.1"/>
    </source>
</evidence>
<dbReference type="RefSeq" id="WP_244533665.1">
    <property type="nucleotide sequence ID" value="NZ_AP014705.1"/>
</dbReference>
<geneLocation type="plasmid" evidence="2">
    <name>pMaq22A_1p DNA</name>
</geneLocation>
<keyword evidence="1" id="KW-0614">Plasmid</keyword>
<sequence>MALPLSIVSDICDQVGAFQEAFLSELPLKRYRRACAWAMSEAARIATEGATDAIPATFSNPTPWMMRAFSYTHTLDWVGNEVEASVNALPSQSIVMKYDMGGAYGRRNLSFRKGEGRASSGSMAKADYHRNALRILFILARGSRAIPDAGAEGFDRVFTGESRVHALDFWMRYPDYLADELLTLFEATGDPSYLDEARRIFDQEEPDLRRVPMLRFYFGAYEPLDTVLGILKSRGLVLPRSRVTAMGRKGHEFLVSPGAVGLLDRMVAELPPLGWYEDRVALVLKVAGSRGGFTLKTRQHERREYHDTKVDDLIPTTAGRVRRRLETILEKA</sequence>
<reference evidence="1 2" key="1">
    <citation type="journal article" date="2015" name="Genome Announc.">
        <title>Complete Genome Sequence of Methylobacterium aquaticum Strain 22A, Isolated from Racomitrium japonicum Moss.</title>
        <authorList>
            <person name="Tani A."/>
            <person name="Ogura Y."/>
            <person name="Hayashi T."/>
            <person name="Kimbara K."/>
        </authorList>
    </citation>
    <scope>NUCLEOTIDE SEQUENCE [LARGE SCALE GENOMIC DNA]</scope>
    <source>
        <strain evidence="1 2">MA-22A</strain>
        <plasmid evidence="2">Plasmid pMaq22A_1p DNA</plasmid>
    </source>
</reference>
<dbReference type="AlphaFoldDB" id="A0A0C6F9S6"/>